<feature type="compositionally biased region" description="Basic and acidic residues" evidence="1">
    <location>
        <begin position="39"/>
        <end position="50"/>
    </location>
</feature>
<evidence type="ECO:0008006" key="5">
    <source>
        <dbReference type="Google" id="ProtNLM"/>
    </source>
</evidence>
<gene>
    <name evidence="3" type="ORF">GCM10009754_49640</name>
</gene>
<dbReference type="Proteomes" id="UP001501116">
    <property type="component" value="Unassembled WGS sequence"/>
</dbReference>
<evidence type="ECO:0000256" key="2">
    <source>
        <dbReference type="SAM" id="Phobius"/>
    </source>
</evidence>
<keyword evidence="2" id="KW-0472">Membrane</keyword>
<keyword evidence="4" id="KW-1185">Reference proteome</keyword>
<sequence length="446" mass="46553">MSEPVQGGRHRRPSGAEPALGTEDVLGTAPETAGPAKHASPERARRSPWNSRRDRIIAVAIALVCLGVAVVVWAGSDSRATVSEQAPPQLGTIGAPGKVPGSLTEAWQAPSPATPTPVTSNSTVVTGAGGEVDGRDPATGAIRWKYARDIPLCTIAGTWSRATTLYRNGDWCSEMTQLDTGTGRRTAQRDGDAQPGGGLVDDGSALTAFTPTLLSTWRDDLVKTVEYGKVPALINADKQPRKDCTYGSVAAASNRIGVIERCEGDPGDRLTVYKANGKEFDSPEVIYSAVTAGKQARLVGMSGEAAAVALPQQRLLVLYGPDGNQRAAYPLTVPDADLEQDPPSGVPSTSTTNNAVYWFTGSKTIALAKADLAPLWTLDGALGPGTTFCGQLVVPIKGGIAVLDERTGATIRTVGVDRHGYAGPVRLAASGQVLLEQRGDTLVALR</sequence>
<evidence type="ECO:0000313" key="4">
    <source>
        <dbReference type="Proteomes" id="UP001501116"/>
    </source>
</evidence>
<comment type="caution">
    <text evidence="3">The sequence shown here is derived from an EMBL/GenBank/DDBJ whole genome shotgun (WGS) entry which is preliminary data.</text>
</comment>
<evidence type="ECO:0000256" key="1">
    <source>
        <dbReference type="SAM" id="MobiDB-lite"/>
    </source>
</evidence>
<feature type="region of interest" description="Disordered" evidence="1">
    <location>
        <begin position="180"/>
        <end position="199"/>
    </location>
</feature>
<evidence type="ECO:0000313" key="3">
    <source>
        <dbReference type="EMBL" id="GAA1969995.1"/>
    </source>
</evidence>
<accession>A0ABN2RJG9</accession>
<proteinExistence type="predicted"/>
<reference evidence="3 4" key="1">
    <citation type="journal article" date="2019" name="Int. J. Syst. Evol. Microbiol.">
        <title>The Global Catalogue of Microorganisms (GCM) 10K type strain sequencing project: providing services to taxonomists for standard genome sequencing and annotation.</title>
        <authorList>
            <consortium name="The Broad Institute Genomics Platform"/>
            <consortium name="The Broad Institute Genome Sequencing Center for Infectious Disease"/>
            <person name="Wu L."/>
            <person name="Ma J."/>
        </authorList>
    </citation>
    <scope>NUCLEOTIDE SEQUENCE [LARGE SCALE GENOMIC DNA]</scope>
    <source>
        <strain evidence="3 4">JCM 14545</strain>
    </source>
</reference>
<name>A0ABN2RJG9_9PSEU</name>
<feature type="transmembrane region" description="Helical" evidence="2">
    <location>
        <begin position="56"/>
        <end position="75"/>
    </location>
</feature>
<organism evidence="3 4">
    <name type="scientific">Amycolatopsis minnesotensis</name>
    <dbReference type="NCBI Taxonomy" id="337894"/>
    <lineage>
        <taxon>Bacteria</taxon>
        <taxon>Bacillati</taxon>
        <taxon>Actinomycetota</taxon>
        <taxon>Actinomycetes</taxon>
        <taxon>Pseudonocardiales</taxon>
        <taxon>Pseudonocardiaceae</taxon>
        <taxon>Amycolatopsis</taxon>
    </lineage>
</organism>
<keyword evidence="2" id="KW-0812">Transmembrane</keyword>
<feature type="region of interest" description="Disordered" evidence="1">
    <location>
        <begin position="105"/>
        <end position="136"/>
    </location>
</feature>
<feature type="compositionally biased region" description="Low complexity" evidence="1">
    <location>
        <begin position="116"/>
        <end position="126"/>
    </location>
</feature>
<feature type="region of interest" description="Disordered" evidence="1">
    <location>
        <begin position="1"/>
        <end position="50"/>
    </location>
</feature>
<protein>
    <recommendedName>
        <fullName evidence="5">Pyrroloquinoline-quinone binding quinoprotein</fullName>
    </recommendedName>
</protein>
<keyword evidence="2" id="KW-1133">Transmembrane helix</keyword>
<dbReference type="EMBL" id="BAAANN010000020">
    <property type="protein sequence ID" value="GAA1969995.1"/>
    <property type="molecule type" value="Genomic_DNA"/>
</dbReference>
<dbReference type="RefSeq" id="WP_344423378.1">
    <property type="nucleotide sequence ID" value="NZ_BAAANN010000020.1"/>
</dbReference>